<feature type="signal peptide" evidence="6">
    <location>
        <begin position="1"/>
        <end position="20"/>
    </location>
</feature>
<keyword evidence="9" id="KW-1185">Reference proteome</keyword>
<evidence type="ECO:0000256" key="1">
    <source>
        <dbReference type="ARBA" id="ARBA00004442"/>
    </source>
</evidence>
<evidence type="ECO:0000313" key="9">
    <source>
        <dbReference type="Proteomes" id="UP001314635"/>
    </source>
</evidence>
<dbReference type="Gene3D" id="2.40.160.20">
    <property type="match status" value="1"/>
</dbReference>
<dbReference type="RefSeq" id="WP_012044416.1">
    <property type="nucleotide sequence ID" value="NZ_JABFDP010000008.1"/>
</dbReference>
<proteinExistence type="inferred from homology"/>
<dbReference type="SUPFAM" id="SSF56925">
    <property type="entry name" value="OMPA-like"/>
    <property type="match status" value="1"/>
</dbReference>
<sequence>MKKILLATVALAALAAPAAAADLAARPTYTKAPVLAPVQTWTGFYIGAFGGYANEDASTAALKGGFAGGTVGYNWQQGPLVFGLEADAAWADINATVGIPGVFGLTDRIESTGTVRGRIGYAFDTVLLYGTGGYAWGNNKLSATVGGVAGSETKFLSGWAAGAGVEWMFAPKWSLKGEYLYKSLESSTYFGGAVPLGTLNLHTFQVGVNYHF</sequence>
<evidence type="ECO:0000256" key="2">
    <source>
        <dbReference type="ARBA" id="ARBA00022729"/>
    </source>
</evidence>
<gene>
    <name evidence="8" type="ORF">JQ619_08560</name>
</gene>
<feature type="chain" id="PRO_5045245973" evidence="6">
    <location>
        <begin position="21"/>
        <end position="212"/>
    </location>
</feature>
<accession>A0ABS5G3G2</accession>
<name>A0ABS5G3G2_9BRAD</name>
<protein>
    <submittedName>
        <fullName evidence="8">Porin family protein</fullName>
    </submittedName>
</protein>
<evidence type="ECO:0000259" key="7">
    <source>
        <dbReference type="Pfam" id="PF13505"/>
    </source>
</evidence>
<keyword evidence="3" id="KW-0472">Membrane</keyword>
<evidence type="ECO:0000256" key="5">
    <source>
        <dbReference type="ARBA" id="ARBA00038306"/>
    </source>
</evidence>
<evidence type="ECO:0000256" key="4">
    <source>
        <dbReference type="ARBA" id="ARBA00023237"/>
    </source>
</evidence>
<dbReference type="PANTHER" id="PTHR34001">
    <property type="entry name" value="BLL7405 PROTEIN"/>
    <property type="match status" value="1"/>
</dbReference>
<dbReference type="Proteomes" id="UP001314635">
    <property type="component" value="Unassembled WGS sequence"/>
</dbReference>
<reference evidence="9" key="1">
    <citation type="journal article" date="2021" name="ISME J.">
        <title>Evolutionary origin and ecological implication of a unique nif island in free-living Bradyrhizobium lineages.</title>
        <authorList>
            <person name="Tao J."/>
        </authorList>
    </citation>
    <scope>NUCLEOTIDE SEQUENCE [LARGE SCALE GENOMIC DNA]</scope>
    <source>
        <strain evidence="9">SZCCT0094</strain>
    </source>
</reference>
<organism evidence="8 9">
    <name type="scientific">Bradyrhizobium denitrificans</name>
    <dbReference type="NCBI Taxonomy" id="2734912"/>
    <lineage>
        <taxon>Bacteria</taxon>
        <taxon>Pseudomonadati</taxon>
        <taxon>Pseudomonadota</taxon>
        <taxon>Alphaproteobacteria</taxon>
        <taxon>Hyphomicrobiales</taxon>
        <taxon>Nitrobacteraceae</taxon>
        <taxon>Bradyrhizobium</taxon>
    </lineage>
</organism>
<dbReference type="InterPro" id="IPR027385">
    <property type="entry name" value="Beta-barrel_OMP"/>
</dbReference>
<feature type="domain" description="Outer membrane protein beta-barrel" evidence="7">
    <location>
        <begin position="8"/>
        <end position="212"/>
    </location>
</feature>
<dbReference type="Pfam" id="PF13505">
    <property type="entry name" value="OMP_b-brl"/>
    <property type="match status" value="1"/>
</dbReference>
<dbReference type="EMBL" id="JAFCLK010000007">
    <property type="protein sequence ID" value="MBR1135816.1"/>
    <property type="molecule type" value="Genomic_DNA"/>
</dbReference>
<keyword evidence="2 6" id="KW-0732">Signal</keyword>
<evidence type="ECO:0000256" key="6">
    <source>
        <dbReference type="SAM" id="SignalP"/>
    </source>
</evidence>
<dbReference type="PANTHER" id="PTHR34001:SF3">
    <property type="entry name" value="BLL7405 PROTEIN"/>
    <property type="match status" value="1"/>
</dbReference>
<evidence type="ECO:0000313" key="8">
    <source>
        <dbReference type="EMBL" id="MBR1135816.1"/>
    </source>
</evidence>
<dbReference type="InterPro" id="IPR011250">
    <property type="entry name" value="OMP/PagP_B-barrel"/>
</dbReference>
<comment type="subcellular location">
    <subcellularLocation>
        <location evidence="1">Cell outer membrane</location>
    </subcellularLocation>
</comment>
<comment type="caution">
    <text evidence="8">The sequence shown here is derived from an EMBL/GenBank/DDBJ whole genome shotgun (WGS) entry which is preliminary data.</text>
</comment>
<comment type="similarity">
    <text evidence="5">Belongs to the Omp25/RopB family.</text>
</comment>
<keyword evidence="4" id="KW-0998">Cell outer membrane</keyword>
<dbReference type="InterPro" id="IPR051692">
    <property type="entry name" value="OMP-like"/>
</dbReference>
<evidence type="ECO:0000256" key="3">
    <source>
        <dbReference type="ARBA" id="ARBA00023136"/>
    </source>
</evidence>